<accession>A0AC60R153</accession>
<organism evidence="1 2">
    <name type="scientific">Ixodes persulcatus</name>
    <name type="common">Taiga tick</name>
    <dbReference type="NCBI Taxonomy" id="34615"/>
    <lineage>
        <taxon>Eukaryota</taxon>
        <taxon>Metazoa</taxon>
        <taxon>Ecdysozoa</taxon>
        <taxon>Arthropoda</taxon>
        <taxon>Chelicerata</taxon>
        <taxon>Arachnida</taxon>
        <taxon>Acari</taxon>
        <taxon>Parasitiformes</taxon>
        <taxon>Ixodida</taxon>
        <taxon>Ixodoidea</taxon>
        <taxon>Ixodidae</taxon>
        <taxon>Ixodinae</taxon>
        <taxon>Ixodes</taxon>
    </lineage>
</organism>
<dbReference type="Proteomes" id="UP000805193">
    <property type="component" value="Unassembled WGS sequence"/>
</dbReference>
<sequence>MAIGGSFVTTKSFTICIDSQPVVHTSSPCQAFKLVFFAHFAFNIVYRKEASLCLEFMQRRFTSGRRDIGARRRRWPSGHCGVSQHGLLGGCHDDGSLWLDGSLDFFPHNLGDGERGRACGSGQQLPQFLLDDFTDNVTDAGEGRAQSEVPTEFTHVWKIQPYTYLRDATAASSTKRLSSGKIYTGTPGYCIEFLVDLNGAVAGSTATHVEAMFKIHSGEYDDLMPWPFNSRIVLTLKNHFYLDKSVQLQIVPRDSSPELQECFARPQPGLSSKVFGISKVISTPLLENKRKGFLLCNCVVLTFAIHPDLDL</sequence>
<protein>
    <submittedName>
        <fullName evidence="1">Uncharacterized protein</fullName>
    </submittedName>
</protein>
<dbReference type="EMBL" id="JABSTQ010000105">
    <property type="protein sequence ID" value="KAG0445659.1"/>
    <property type="molecule type" value="Genomic_DNA"/>
</dbReference>
<proteinExistence type="predicted"/>
<reference evidence="1 2" key="1">
    <citation type="journal article" date="2020" name="Cell">
        <title>Large-Scale Comparative Analyses of Tick Genomes Elucidate Their Genetic Diversity and Vector Capacities.</title>
        <authorList>
            <consortium name="Tick Genome and Microbiome Consortium (TIGMIC)"/>
            <person name="Jia N."/>
            <person name="Wang J."/>
            <person name="Shi W."/>
            <person name="Du L."/>
            <person name="Sun Y."/>
            <person name="Zhan W."/>
            <person name="Jiang J.F."/>
            <person name="Wang Q."/>
            <person name="Zhang B."/>
            <person name="Ji P."/>
            <person name="Bell-Sakyi L."/>
            <person name="Cui X.M."/>
            <person name="Yuan T.T."/>
            <person name="Jiang B.G."/>
            <person name="Yang W.F."/>
            <person name="Lam T.T."/>
            <person name="Chang Q.C."/>
            <person name="Ding S.J."/>
            <person name="Wang X.J."/>
            <person name="Zhu J.G."/>
            <person name="Ruan X.D."/>
            <person name="Zhao L."/>
            <person name="Wei J.T."/>
            <person name="Ye R.Z."/>
            <person name="Que T.C."/>
            <person name="Du C.H."/>
            <person name="Zhou Y.H."/>
            <person name="Cheng J.X."/>
            <person name="Dai P.F."/>
            <person name="Guo W.B."/>
            <person name="Han X.H."/>
            <person name="Huang E.J."/>
            <person name="Li L.F."/>
            <person name="Wei W."/>
            <person name="Gao Y.C."/>
            <person name="Liu J.Z."/>
            <person name="Shao H.Z."/>
            <person name="Wang X."/>
            <person name="Wang C.C."/>
            <person name="Yang T.C."/>
            <person name="Huo Q.B."/>
            <person name="Li W."/>
            <person name="Chen H.Y."/>
            <person name="Chen S.E."/>
            <person name="Zhou L.G."/>
            <person name="Ni X.B."/>
            <person name="Tian J.H."/>
            <person name="Sheng Y."/>
            <person name="Liu T."/>
            <person name="Pan Y.S."/>
            <person name="Xia L.Y."/>
            <person name="Li J."/>
            <person name="Zhao F."/>
            <person name="Cao W.C."/>
        </authorList>
    </citation>
    <scope>NUCLEOTIDE SEQUENCE [LARGE SCALE GENOMIC DNA]</scope>
    <source>
        <strain evidence="1">Iper-2018</strain>
    </source>
</reference>
<keyword evidence="2" id="KW-1185">Reference proteome</keyword>
<gene>
    <name evidence="1" type="ORF">HPB47_003638</name>
</gene>
<name>A0AC60R153_IXOPE</name>
<evidence type="ECO:0000313" key="1">
    <source>
        <dbReference type="EMBL" id="KAG0445659.1"/>
    </source>
</evidence>
<evidence type="ECO:0000313" key="2">
    <source>
        <dbReference type="Proteomes" id="UP000805193"/>
    </source>
</evidence>
<comment type="caution">
    <text evidence="1">The sequence shown here is derived from an EMBL/GenBank/DDBJ whole genome shotgun (WGS) entry which is preliminary data.</text>
</comment>